<dbReference type="Proteomes" id="UP001497444">
    <property type="component" value="Chromosome 3"/>
</dbReference>
<accession>A0ABP0WY45</accession>
<dbReference type="EMBL" id="OZ020098">
    <property type="protein sequence ID" value="CAK9270538.1"/>
    <property type="molecule type" value="Genomic_DNA"/>
</dbReference>
<keyword evidence="1" id="KW-0812">Transmembrane</keyword>
<keyword evidence="1" id="KW-1133">Transmembrane helix</keyword>
<evidence type="ECO:0000313" key="2">
    <source>
        <dbReference type="EMBL" id="CAK9270538.1"/>
    </source>
</evidence>
<gene>
    <name evidence="2" type="ORF">CSSPJE1EN1_LOCUS16016</name>
</gene>
<organism evidence="2 3">
    <name type="scientific">Sphagnum jensenii</name>
    <dbReference type="NCBI Taxonomy" id="128206"/>
    <lineage>
        <taxon>Eukaryota</taxon>
        <taxon>Viridiplantae</taxon>
        <taxon>Streptophyta</taxon>
        <taxon>Embryophyta</taxon>
        <taxon>Bryophyta</taxon>
        <taxon>Sphagnophytina</taxon>
        <taxon>Sphagnopsida</taxon>
        <taxon>Sphagnales</taxon>
        <taxon>Sphagnaceae</taxon>
        <taxon>Sphagnum</taxon>
    </lineage>
</organism>
<evidence type="ECO:0000313" key="3">
    <source>
        <dbReference type="Proteomes" id="UP001497444"/>
    </source>
</evidence>
<reference evidence="2" key="1">
    <citation type="submission" date="2024-02" db="EMBL/GenBank/DDBJ databases">
        <authorList>
            <consortium name="ELIXIR-Norway"/>
            <consortium name="Elixir Norway"/>
        </authorList>
    </citation>
    <scope>NUCLEOTIDE SEQUENCE</scope>
</reference>
<sequence length="95" mass="10484">MMVGCRTTWLRTTGLERIVRRESDESWTDVGRTKVIAMAALSLAMLQQRWRCNSQRYCCYGSAVAATLLLLLVRCCCFNVAVGACYGAAAATLLL</sequence>
<proteinExistence type="predicted"/>
<protein>
    <submittedName>
        <fullName evidence="2">Uncharacterized protein</fullName>
    </submittedName>
</protein>
<evidence type="ECO:0000256" key="1">
    <source>
        <dbReference type="SAM" id="Phobius"/>
    </source>
</evidence>
<keyword evidence="3" id="KW-1185">Reference proteome</keyword>
<feature type="transmembrane region" description="Helical" evidence="1">
    <location>
        <begin position="57"/>
        <end position="89"/>
    </location>
</feature>
<name>A0ABP0WY45_9BRYO</name>
<keyword evidence="1" id="KW-0472">Membrane</keyword>